<keyword evidence="3 6" id="KW-0812">Transmembrane</keyword>
<dbReference type="GO" id="GO:0005886">
    <property type="term" value="C:plasma membrane"/>
    <property type="evidence" value="ECO:0007669"/>
    <property type="project" value="UniProtKB-SubCell"/>
</dbReference>
<reference evidence="8 9" key="1">
    <citation type="submission" date="2019-01" db="EMBL/GenBank/DDBJ databases">
        <title>Weissella sp. nov., a novel lactic acid bacterium isolated from animal feces.</title>
        <authorList>
            <person name="Wang L.-T."/>
        </authorList>
    </citation>
    <scope>NUCLEOTIDE SEQUENCE [LARGE SCALE GENOMIC DNA]</scope>
    <source>
        <strain evidence="8 9">8H-2</strain>
    </source>
</reference>
<dbReference type="Proteomes" id="UP000371977">
    <property type="component" value="Unassembled WGS sequence"/>
</dbReference>
<proteinExistence type="inferred from homology"/>
<dbReference type="HAMAP" id="MF_00363">
    <property type="entry name" value="UPF0154"/>
    <property type="match status" value="1"/>
</dbReference>
<feature type="transmembrane region" description="Helical" evidence="6">
    <location>
        <begin position="6"/>
        <end position="25"/>
    </location>
</feature>
<evidence type="ECO:0000313" key="9">
    <source>
        <dbReference type="Proteomes" id="UP000371977"/>
    </source>
</evidence>
<dbReference type="RefSeq" id="WP_148623538.1">
    <property type="nucleotide sequence ID" value="NZ_SDGZ01000024.1"/>
</dbReference>
<keyword evidence="4 6" id="KW-1133">Transmembrane helix</keyword>
<name>A0A6C2C3G0_9LACO</name>
<organism evidence="8 9">
    <name type="scientific">Weissella muntiaci</name>
    <dbReference type="NCBI Taxonomy" id="2508881"/>
    <lineage>
        <taxon>Bacteria</taxon>
        <taxon>Bacillati</taxon>
        <taxon>Bacillota</taxon>
        <taxon>Bacilli</taxon>
        <taxon>Lactobacillales</taxon>
        <taxon>Lactobacillaceae</taxon>
        <taxon>Weissella</taxon>
    </lineage>
</organism>
<feature type="region of interest" description="Disordered" evidence="7">
    <location>
        <begin position="51"/>
        <end position="77"/>
    </location>
</feature>
<evidence type="ECO:0000256" key="5">
    <source>
        <dbReference type="ARBA" id="ARBA00023136"/>
    </source>
</evidence>
<evidence type="ECO:0000256" key="1">
    <source>
        <dbReference type="ARBA" id="ARBA00004167"/>
    </source>
</evidence>
<dbReference type="Pfam" id="PF03672">
    <property type="entry name" value="UPF0154"/>
    <property type="match status" value="1"/>
</dbReference>
<comment type="caution">
    <text evidence="8">The sequence shown here is derived from an EMBL/GenBank/DDBJ whole genome shotgun (WGS) entry which is preliminary data.</text>
</comment>
<comment type="subcellular location">
    <subcellularLocation>
        <location evidence="6">Cell membrane</location>
        <topology evidence="6">Single-pass membrane protein</topology>
    </subcellularLocation>
    <subcellularLocation>
        <location evidence="1">Membrane</location>
        <topology evidence="1">Single-pass membrane protein</topology>
    </subcellularLocation>
</comment>
<keyword evidence="5 6" id="KW-0472">Membrane</keyword>
<evidence type="ECO:0000256" key="7">
    <source>
        <dbReference type="SAM" id="MobiDB-lite"/>
    </source>
</evidence>
<sequence>MNTGLWITLVVVALLVGALLGFFLARRTMENYLQKNPPISEEMMRQMMTNMGRKPSQKQLKQTMAQMKQASQQQTKK</sequence>
<protein>
    <recommendedName>
        <fullName evidence="6">UPF0154 protein ESZ50_09895</fullName>
    </recommendedName>
</protein>
<keyword evidence="6" id="KW-1003">Cell membrane</keyword>
<gene>
    <name evidence="8" type="ORF">ESZ50_09895</name>
</gene>
<comment type="similarity">
    <text evidence="2 6">Belongs to the UPF0154 family.</text>
</comment>
<dbReference type="EMBL" id="SDGZ01000024">
    <property type="protein sequence ID" value="TYC48076.1"/>
    <property type="molecule type" value="Genomic_DNA"/>
</dbReference>
<dbReference type="AlphaFoldDB" id="A0A6C2C3G0"/>
<evidence type="ECO:0000256" key="4">
    <source>
        <dbReference type="ARBA" id="ARBA00022989"/>
    </source>
</evidence>
<evidence type="ECO:0000256" key="6">
    <source>
        <dbReference type="HAMAP-Rule" id="MF_00363"/>
    </source>
</evidence>
<accession>A0A6C2C3G0</accession>
<feature type="compositionally biased region" description="Polar residues" evidence="7">
    <location>
        <begin position="57"/>
        <end position="77"/>
    </location>
</feature>
<dbReference type="OrthoDB" id="1769076at2"/>
<evidence type="ECO:0000256" key="3">
    <source>
        <dbReference type="ARBA" id="ARBA00022692"/>
    </source>
</evidence>
<evidence type="ECO:0000256" key="2">
    <source>
        <dbReference type="ARBA" id="ARBA00006694"/>
    </source>
</evidence>
<dbReference type="InterPro" id="IPR005359">
    <property type="entry name" value="UPF0154"/>
</dbReference>
<keyword evidence="9" id="KW-1185">Reference proteome</keyword>
<evidence type="ECO:0000313" key="8">
    <source>
        <dbReference type="EMBL" id="TYC48076.1"/>
    </source>
</evidence>